<dbReference type="EMBL" id="MSPP01000004">
    <property type="protein sequence ID" value="OUD08589.1"/>
    <property type="molecule type" value="Genomic_DNA"/>
</dbReference>
<feature type="binding site" evidence="2">
    <location>
        <begin position="87"/>
        <end position="88"/>
    </location>
    <ligand>
        <name>substrate</name>
    </ligand>
</feature>
<dbReference type="AlphaFoldDB" id="A0A251WVT8"/>
<dbReference type="OrthoDB" id="9788068at2"/>
<dbReference type="InterPro" id="IPR027473">
    <property type="entry name" value="L-asparaginase_C"/>
</dbReference>
<dbReference type="RefSeq" id="WP_086451857.1">
    <property type="nucleotide sequence ID" value="NZ_MSPP01000004.1"/>
</dbReference>
<dbReference type="InterPro" id="IPR006034">
    <property type="entry name" value="Asparaginase/glutaminase-like"/>
</dbReference>
<dbReference type="SFLD" id="SFLDS00057">
    <property type="entry name" value="Glutaminase/Asparaginase"/>
    <property type="match status" value="1"/>
</dbReference>
<evidence type="ECO:0000256" key="2">
    <source>
        <dbReference type="PIRSR" id="PIRSR001220-2"/>
    </source>
</evidence>
<keyword evidence="6" id="KW-1185">Reference proteome</keyword>
<evidence type="ECO:0000313" key="6">
    <source>
        <dbReference type="Proteomes" id="UP000194664"/>
    </source>
</evidence>
<organism evidence="5 6">
    <name type="scientific">Marivivens niveibacter</name>
    <dbReference type="NCBI Taxonomy" id="1930667"/>
    <lineage>
        <taxon>Bacteria</taxon>
        <taxon>Pseudomonadati</taxon>
        <taxon>Pseudomonadota</taxon>
        <taxon>Alphaproteobacteria</taxon>
        <taxon>Rhodobacterales</taxon>
        <taxon>Paracoccaceae</taxon>
        <taxon>Marivivens group</taxon>
        <taxon>Marivivens</taxon>
    </lineage>
</organism>
<dbReference type="PRINTS" id="PR00139">
    <property type="entry name" value="ASNGLNASE"/>
</dbReference>
<dbReference type="InterPro" id="IPR041725">
    <property type="entry name" value="L-asparaginase_I"/>
</dbReference>
<dbReference type="GO" id="GO:0005829">
    <property type="term" value="C:cytosol"/>
    <property type="evidence" value="ECO:0007669"/>
    <property type="project" value="TreeGrafter"/>
</dbReference>
<gene>
    <name evidence="5" type="ORF">BVC71_11640</name>
</gene>
<dbReference type="CDD" id="cd08963">
    <property type="entry name" value="L-asparaginase_I"/>
    <property type="match status" value="1"/>
</dbReference>
<evidence type="ECO:0000259" key="3">
    <source>
        <dbReference type="Pfam" id="PF00710"/>
    </source>
</evidence>
<comment type="caution">
    <text evidence="5">The sequence shown here is derived from an EMBL/GenBank/DDBJ whole genome shotgun (WGS) entry which is preliminary data.</text>
</comment>
<feature type="binding site" evidence="2">
    <location>
        <position position="56"/>
    </location>
    <ligand>
        <name>substrate</name>
    </ligand>
</feature>
<dbReference type="Proteomes" id="UP000194664">
    <property type="component" value="Unassembled WGS sequence"/>
</dbReference>
<dbReference type="InterPro" id="IPR040919">
    <property type="entry name" value="Asparaginase_C"/>
</dbReference>
<evidence type="ECO:0000259" key="4">
    <source>
        <dbReference type="Pfam" id="PF17763"/>
    </source>
</evidence>
<sequence>MRILVIHTGGTIGMAQTDQGFAPKDGVIEEALDQIRSNHTDLGTIRLMPLTPAIDSGEATTAEWNRIAMAVFTELGNYDAFVITHGTDSLSYSAAAMVMALRGIDVPVILTGSMIPLTVENSDGMRNLTDALIACRSAQPGVWVQFAGRLLHGSRVYKAHSSDLDAFTDSPSEMPPLFASPFPTIAQTSPHKVLTFTIAPGAMFGLLKTAVQQGEALVLRCYGSGTAPNDPELRDALSLAAKRNVPVVAVSQCPAGGMNIGTYQAGQILRDGGVIDGRGMTAEMAHVKLHYALETDDPHAFMATEFCGEM</sequence>
<dbReference type="PANTHER" id="PTHR11707:SF28">
    <property type="entry name" value="60 KDA LYSOPHOSPHOLIPASE"/>
    <property type="match status" value="1"/>
</dbReference>
<feature type="domain" description="Asparaginase/glutaminase C-terminal" evidence="4">
    <location>
        <begin position="192"/>
        <end position="298"/>
    </location>
</feature>
<proteinExistence type="predicted"/>
<evidence type="ECO:0000313" key="5">
    <source>
        <dbReference type="EMBL" id="OUD08589.1"/>
    </source>
</evidence>
<dbReference type="GO" id="GO:0004067">
    <property type="term" value="F:asparaginase activity"/>
    <property type="evidence" value="ECO:0007669"/>
    <property type="project" value="UniProtKB-UniRule"/>
</dbReference>
<dbReference type="Gene3D" id="3.40.50.1170">
    <property type="entry name" value="L-asparaginase, N-terminal domain"/>
    <property type="match status" value="1"/>
</dbReference>
<feature type="domain" description="L-asparaginase N-terminal" evidence="3">
    <location>
        <begin position="2"/>
        <end position="172"/>
    </location>
</feature>
<dbReference type="Gene3D" id="3.40.50.40">
    <property type="match status" value="1"/>
</dbReference>
<dbReference type="PANTHER" id="PTHR11707">
    <property type="entry name" value="L-ASPARAGINASE"/>
    <property type="match status" value="1"/>
</dbReference>
<dbReference type="Pfam" id="PF17763">
    <property type="entry name" value="Asparaginase_C"/>
    <property type="match status" value="1"/>
</dbReference>
<dbReference type="SMART" id="SM00870">
    <property type="entry name" value="Asparaginase"/>
    <property type="match status" value="1"/>
</dbReference>
<dbReference type="PIRSF" id="PIRSF500176">
    <property type="entry name" value="L_ASNase"/>
    <property type="match status" value="1"/>
</dbReference>
<dbReference type="Pfam" id="PF00710">
    <property type="entry name" value="Asparaginase"/>
    <property type="match status" value="1"/>
</dbReference>
<dbReference type="PIRSF" id="PIRSF001220">
    <property type="entry name" value="L-ASNase_gatD"/>
    <property type="match status" value="1"/>
</dbReference>
<dbReference type="InterPro" id="IPR027474">
    <property type="entry name" value="L-asparaginase_N"/>
</dbReference>
<name>A0A251WVT8_9RHOB</name>
<dbReference type="SUPFAM" id="SSF53774">
    <property type="entry name" value="Glutaminase/Asparaginase"/>
    <property type="match status" value="1"/>
</dbReference>
<protein>
    <submittedName>
        <fullName evidence="5">L-asparaginase 1</fullName>
    </submittedName>
</protein>
<accession>A0A251WVT8</accession>
<feature type="active site" description="O-isoaspartyl threonine intermediate" evidence="1">
    <location>
        <position position="11"/>
    </location>
</feature>
<evidence type="ECO:0000256" key="1">
    <source>
        <dbReference type="PIRSR" id="PIRSR001220-1"/>
    </source>
</evidence>
<dbReference type="InterPro" id="IPR037152">
    <property type="entry name" value="L-asparaginase_N_sf"/>
</dbReference>
<dbReference type="PROSITE" id="PS51732">
    <property type="entry name" value="ASN_GLN_ASE_3"/>
    <property type="match status" value="1"/>
</dbReference>
<dbReference type="InterPro" id="IPR036152">
    <property type="entry name" value="Asp/glu_Ase-like_sf"/>
</dbReference>
<reference evidence="5 6" key="1">
    <citation type="submission" date="2016-12" db="EMBL/GenBank/DDBJ databases">
        <title>The draft genome sequence of HSLHS2.</title>
        <authorList>
            <person name="Hu D."/>
            <person name="Wang L."/>
            <person name="Shao Z."/>
        </authorList>
    </citation>
    <scope>NUCLEOTIDE SEQUENCE [LARGE SCALE GENOMIC DNA]</scope>
    <source>
        <strain evidence="5">MCCC 1A06712</strain>
    </source>
</reference>